<proteinExistence type="predicted"/>
<geneLocation type="plasmid" evidence="2">
    <name>pdfi2</name>
</geneLocation>
<keyword evidence="1" id="KW-0614">Plasmid</keyword>
<dbReference type="EMBL" id="CP021083">
    <property type="protein sequence ID" value="ASN83063.1"/>
    <property type="molecule type" value="Genomic_DNA"/>
</dbReference>
<reference evidence="1 2" key="1">
    <citation type="submission" date="2017-05" db="EMBL/GenBank/DDBJ databases">
        <title>The complete genome sequence of Deinococcus ficus isolated from the rhizosphere of the Ficus religiosa L. in Taiwan.</title>
        <authorList>
            <person name="Wu K.-M."/>
            <person name="Liao T.-L."/>
            <person name="Liu Y.-M."/>
            <person name="Young C.-C."/>
            <person name="Tsai S.-F."/>
        </authorList>
    </citation>
    <scope>NUCLEOTIDE SEQUENCE [LARGE SCALE GENOMIC DNA]</scope>
    <source>
        <strain evidence="1 2">CC-FR2-10</strain>
        <plasmid evidence="2">pdfi2</plasmid>
    </source>
</reference>
<dbReference type="Proteomes" id="UP000259030">
    <property type="component" value="Plasmid pDFI2"/>
</dbReference>
<dbReference type="AlphaFoldDB" id="A0A221T2D4"/>
<evidence type="ECO:0000313" key="2">
    <source>
        <dbReference type="Proteomes" id="UP000259030"/>
    </source>
</evidence>
<protein>
    <submittedName>
        <fullName evidence="1">Uncharacterized protein</fullName>
    </submittedName>
</protein>
<keyword evidence="2" id="KW-1185">Reference proteome</keyword>
<sequence length="237" mass="26605">MTALTGTVAPLYAAFADVPHPGRVDGCTNCCISEEELAVLSSRNREELSAADLRSYGANAPDTVGAPGDFQYFLPRLLEVSATGELNWPDRSWVVRRLRFVPWRDWPDPQRNAVRAYLRAWWLQALTSILPTDDPWEVLASLTEVEPEVAWDDYLTLWLASGRSARCWLARFVNEHLTGLMLNRAWNSFARRDSGPVLLSWLRSGPPGRALMEEYEHDPDAPEAQAFLAAAALLVRP</sequence>
<accession>A0A221T2D4</accession>
<evidence type="ECO:0000313" key="1">
    <source>
        <dbReference type="EMBL" id="ASN83063.1"/>
    </source>
</evidence>
<organism evidence="1 2">
    <name type="scientific">Deinococcus ficus</name>
    <dbReference type="NCBI Taxonomy" id="317577"/>
    <lineage>
        <taxon>Bacteria</taxon>
        <taxon>Thermotogati</taxon>
        <taxon>Deinococcota</taxon>
        <taxon>Deinococci</taxon>
        <taxon>Deinococcales</taxon>
        <taxon>Deinococcaceae</taxon>
        <taxon>Deinococcus</taxon>
    </lineage>
</organism>
<dbReference type="RefSeq" id="WP_027462273.1">
    <property type="nucleotide sequence ID" value="NZ_CP021083.1"/>
</dbReference>
<name>A0A221T2D4_9DEIO</name>
<gene>
    <name evidence="1" type="ORF">DFI_17980</name>
</gene>
<dbReference type="KEGG" id="dfc:DFI_17980"/>